<reference evidence="1 2" key="1">
    <citation type="submission" date="2018-01" db="EMBL/GenBank/DDBJ databases">
        <title>Co-occurrence of chitin degradation, pigmentation and bioactivity in marine Pseudoalteromonas.</title>
        <authorList>
            <person name="Paulsen S."/>
            <person name="Gram L."/>
            <person name="Machado H."/>
        </authorList>
    </citation>
    <scope>NUCLEOTIDE SEQUENCE [LARGE SCALE GENOMIC DNA]</scope>
    <source>
        <strain evidence="1 2">S1946</strain>
    </source>
</reference>
<dbReference type="EMBL" id="PPUZ01000011">
    <property type="protein sequence ID" value="RZM84162.1"/>
    <property type="molecule type" value="Genomic_DNA"/>
</dbReference>
<dbReference type="RefSeq" id="WP_125720103.1">
    <property type="nucleotide sequence ID" value="NZ_PPUZ01000011.1"/>
</dbReference>
<accession>A0A4V2E3Y9</accession>
<dbReference type="AlphaFoldDB" id="A0A4V2E3Y9"/>
<protein>
    <submittedName>
        <fullName evidence="1">Uncharacterized protein</fullName>
    </submittedName>
</protein>
<proteinExistence type="predicted"/>
<sequence>MGRFQSAIHNIGHHAVSGLCDILAEGYAYCAHENKEVLEIDILNSYDSYTPELDQEISQLKEKAFSIITTTCGVSINDIQVAKLSINYRFTEQAYQQHKSHMKKIGVWYGHDPLYNAIIVFKLKNGRVAKSEFSSKAAS</sequence>
<evidence type="ECO:0000313" key="2">
    <source>
        <dbReference type="Proteomes" id="UP000292345"/>
    </source>
</evidence>
<dbReference type="Proteomes" id="UP000292345">
    <property type="component" value="Unassembled WGS sequence"/>
</dbReference>
<evidence type="ECO:0000313" key="1">
    <source>
        <dbReference type="EMBL" id="RZM84162.1"/>
    </source>
</evidence>
<name>A0A4V2E3Y9_9GAMM</name>
<gene>
    <name evidence="1" type="ORF">C3B51_04370</name>
</gene>
<comment type="caution">
    <text evidence="1">The sequence shown here is derived from an EMBL/GenBank/DDBJ whole genome shotgun (WGS) entry which is preliminary data.</text>
</comment>
<organism evidence="1 2">
    <name type="scientific">Pseudoalteromonas rubra</name>
    <dbReference type="NCBI Taxonomy" id="43658"/>
    <lineage>
        <taxon>Bacteria</taxon>
        <taxon>Pseudomonadati</taxon>
        <taxon>Pseudomonadota</taxon>
        <taxon>Gammaproteobacteria</taxon>
        <taxon>Alteromonadales</taxon>
        <taxon>Pseudoalteromonadaceae</taxon>
        <taxon>Pseudoalteromonas</taxon>
    </lineage>
</organism>